<sequence length="496" mass="54782">MGDNAVPFPRSNPMLASIARWLKQWTRPIPPAAGEGSRDQLPPPDGRALADWGPTVYLPGHGQMSLRKALPKVATMEQPALVSECIIHSSGYLRQAGIERAVRLSDTRYLPLIAMRLNDWSAAVRQAARQALEQYRETHAAADFVPALTALHGAARGQRADHAWIAAFMQGLAAEDGPDWLLPALRARDPQLRRAAYGLALDHLPQRRAELVTFGLASRDLMQAHRALHALLQLDEDARLACIPLGLRSPFGQVRQFAVDHAPAALSREQLLRLLFDPMPRIRQTAARQLDAAGEDVAAHVNQALLEGQLAARELCAALALLVQNRQPGVEVLLRDYAKDPRERVRRQALFLWASSLPQERDAVAALALQDKAVSVCKLAVQLGRAGAYVSFADIAAMLRQHGHQTIALSLCARHPWDLMACIALIDSLEQPQAHQDERLRAALAPWLDNPGHGWTNPQRWHVELMAQLEGVRRLRRIVPPEWHAQLQNLLGNAGA</sequence>
<accession>D8IPP0</accession>
<reference evidence="1 2" key="1">
    <citation type="submission" date="2010-04" db="EMBL/GenBank/DDBJ databases">
        <title>The genome of Herbaspirillum seropedicae SmR1, an endophytic, nitrogen-fixing, plant-growth promoting beta-Proteobacteria.</title>
        <authorList>
            <person name="Pedrosa F.O."/>
            <person name="Monteiro R.A."/>
            <person name="Wassem R."/>
            <person name="Cruz L.M."/>
            <person name="Ayub R.A."/>
            <person name="Colauto N.B."/>
            <person name="Fernandez M.A."/>
            <person name="Fungaro M.H.P."/>
            <person name="Grisard E.C."/>
            <person name="Hungria M."/>
            <person name="Madeira H.M.F."/>
            <person name="Nodari R.O."/>
            <person name="Osaku C.A."/>
            <person name="Petzl-Erler M.L."/>
            <person name="Terenzi H."/>
            <person name="Vieira L.G.E."/>
            <person name="Almeida M.I.M."/>
            <person name="Alves L.R."/>
            <person name="Arantes O.M.N."/>
            <person name="Balsanelli E."/>
            <person name="Barcellos F.G."/>
            <person name="Baura V.A."/>
            <person name="Binde D.R."/>
            <person name="Campo R.J."/>
            <person name="Chubatsu L.S."/>
            <person name="Chueire L.M.O."/>
            <person name="Ciferri R.R."/>
            <person name="Correa L.C."/>
            <person name="da Conceicao Silva J.L."/>
            <person name="Dabul A.N.G."/>
            <person name="Dambros B.P."/>
            <person name="Faoro H."/>
            <person name="Favetti A."/>
            <person name="Friedermann G."/>
            <person name="Furlaneto M.C."/>
            <person name="Gasques L.S."/>
            <person name="Gimenes C.C.T."/>
            <person name="Gioppo N.M.R."/>
            <person name="Glienke-Blanco C."/>
            <person name="Godoy L.P."/>
            <person name="Guerra M.P."/>
            <person name="Karp S."/>
            <person name="Kava-Cordeiro V."/>
            <person name="Margarido V.P."/>
            <person name="Mathioni S.M."/>
            <person name="Menck-Soares M.A."/>
            <person name="Murace N.K."/>
            <person name="Nicolas M.F."/>
            <person name="Oliveira C.E.C."/>
            <person name="Pagnan N.A.B."/>
            <person name="Pamphile J.A."/>
            <person name="Patussi E.V."/>
            <person name="Pereira L.F.P."/>
            <person name="Pereira-Ferrari L."/>
            <person name="Pinto F.G.S."/>
            <person name="Precoma C."/>
            <person name="Prioli A.J."/>
            <person name="Prioli S.M.A.P."/>
            <person name="Raittz R.T."/>
            <person name="Ramos H.J.O."/>
            <person name="Ribeiro E.M.S.F."/>
            <person name="Rigo L.U."/>
            <person name="Rocha C.L.M.S.C."/>
            <person name="Rocha S.N."/>
            <person name="Santos K."/>
            <person name="Satori D."/>
            <person name="Silva A.G."/>
            <person name="Simao R.C.G."/>
            <person name="Soares M.A.M."/>
            <person name="Souza E.M."/>
            <person name="Steffens M.B.R."/>
            <person name="Steindel M."/>
            <person name="Tadra-Sfeir M.Z."/>
            <person name="Takahashi E.K."/>
            <person name="Torres R.A."/>
            <person name="Valle J.S."/>
            <person name="Vernal J.I."/>
            <person name="Vilas-Boas L.A."/>
            <person name="Watanabe M.A.E."/>
            <person name="Weiss V.A."/>
            <person name="Yates M.A."/>
            <person name="Souza E.M."/>
        </authorList>
    </citation>
    <scope>NUCLEOTIDE SEQUENCE [LARGE SCALE GENOMIC DNA]</scope>
    <source>
        <strain evidence="1 2">SmR1</strain>
    </source>
</reference>
<evidence type="ECO:0000313" key="1">
    <source>
        <dbReference type="EMBL" id="ADJ64937.1"/>
    </source>
</evidence>
<dbReference type="EMBL" id="CP002039">
    <property type="protein sequence ID" value="ADJ64937.1"/>
    <property type="molecule type" value="Genomic_DNA"/>
</dbReference>
<dbReference type="eggNOG" id="COG1413">
    <property type="taxonomic scope" value="Bacteria"/>
</dbReference>
<dbReference type="KEGG" id="hse:Hsero_3457"/>
<gene>
    <name evidence="1" type="ordered locus">Hsero_3457</name>
</gene>
<dbReference type="GeneID" id="29391607"/>
<dbReference type="AlphaFoldDB" id="D8IPP0"/>
<dbReference type="OrthoDB" id="6534366at2"/>
<protein>
    <recommendedName>
        <fullName evidence="3">HEAT repeat domain-containing protein</fullName>
    </recommendedName>
</protein>
<organism evidence="1 2">
    <name type="scientific">Herbaspirillum seropedicae (strain SmR1)</name>
    <dbReference type="NCBI Taxonomy" id="757424"/>
    <lineage>
        <taxon>Bacteria</taxon>
        <taxon>Pseudomonadati</taxon>
        <taxon>Pseudomonadota</taxon>
        <taxon>Betaproteobacteria</taxon>
        <taxon>Burkholderiales</taxon>
        <taxon>Oxalobacteraceae</taxon>
        <taxon>Herbaspirillum</taxon>
    </lineage>
</organism>
<evidence type="ECO:0008006" key="3">
    <source>
        <dbReference type="Google" id="ProtNLM"/>
    </source>
</evidence>
<dbReference type="SUPFAM" id="SSF48371">
    <property type="entry name" value="ARM repeat"/>
    <property type="match status" value="1"/>
</dbReference>
<dbReference type="STRING" id="757424.Hsero_3457"/>
<evidence type="ECO:0000313" key="2">
    <source>
        <dbReference type="Proteomes" id="UP000000329"/>
    </source>
</evidence>
<keyword evidence="2" id="KW-1185">Reference proteome</keyword>
<dbReference type="HOGENOM" id="CLU_584854_0_0_4"/>
<proteinExistence type="predicted"/>
<dbReference type="RefSeq" id="WP_013235401.1">
    <property type="nucleotide sequence ID" value="NC_014323.1"/>
</dbReference>
<dbReference type="Proteomes" id="UP000000329">
    <property type="component" value="Chromosome"/>
</dbReference>
<dbReference type="InterPro" id="IPR016024">
    <property type="entry name" value="ARM-type_fold"/>
</dbReference>
<name>D8IPP0_HERSS</name>